<reference evidence="1 2" key="1">
    <citation type="submission" date="2017-03" db="EMBL/GenBank/DDBJ databases">
        <title>Genome Survey of Euroglyphus maynei.</title>
        <authorList>
            <person name="Arlian L.G."/>
            <person name="Morgan M.S."/>
            <person name="Rider S.D."/>
        </authorList>
    </citation>
    <scope>NUCLEOTIDE SEQUENCE [LARGE SCALE GENOMIC DNA]</scope>
    <source>
        <strain evidence="1">Arlian Lab</strain>
        <tissue evidence="1">Whole body</tissue>
    </source>
</reference>
<dbReference type="EMBL" id="MUJZ01055177">
    <property type="protein sequence ID" value="OTF72670.1"/>
    <property type="molecule type" value="Genomic_DNA"/>
</dbReference>
<evidence type="ECO:0000313" key="2">
    <source>
        <dbReference type="Proteomes" id="UP000194236"/>
    </source>
</evidence>
<keyword evidence="2" id="KW-1185">Reference proteome</keyword>
<dbReference type="OrthoDB" id="10579797at2759"/>
<dbReference type="AlphaFoldDB" id="A0A1Y3AVZ4"/>
<proteinExistence type="predicted"/>
<accession>A0A1Y3AVZ4</accession>
<comment type="caution">
    <text evidence="1">The sequence shown here is derived from an EMBL/GenBank/DDBJ whole genome shotgun (WGS) entry which is preliminary data.</text>
</comment>
<protein>
    <submittedName>
        <fullName evidence="1">Uncharacterized protein</fullName>
    </submittedName>
</protein>
<gene>
    <name evidence="1" type="ORF">BLA29_006796</name>
</gene>
<sequence length="93" mass="10979">MTDHNHQPNYRFIEISGQNEFFTIIVLKDEQQRVTVNVWRRKADHKHVDYIGKLCASPNGKNIRIVHMNNDADDHRRCERTAEILSIISYGFI</sequence>
<organism evidence="1 2">
    <name type="scientific">Euroglyphus maynei</name>
    <name type="common">Mayne's house dust mite</name>
    <dbReference type="NCBI Taxonomy" id="6958"/>
    <lineage>
        <taxon>Eukaryota</taxon>
        <taxon>Metazoa</taxon>
        <taxon>Ecdysozoa</taxon>
        <taxon>Arthropoda</taxon>
        <taxon>Chelicerata</taxon>
        <taxon>Arachnida</taxon>
        <taxon>Acari</taxon>
        <taxon>Acariformes</taxon>
        <taxon>Sarcoptiformes</taxon>
        <taxon>Astigmata</taxon>
        <taxon>Psoroptidia</taxon>
        <taxon>Analgoidea</taxon>
        <taxon>Pyroglyphidae</taxon>
        <taxon>Pyroglyphinae</taxon>
        <taxon>Euroglyphus</taxon>
    </lineage>
</organism>
<name>A0A1Y3AVZ4_EURMA</name>
<evidence type="ECO:0000313" key="1">
    <source>
        <dbReference type="EMBL" id="OTF72670.1"/>
    </source>
</evidence>
<feature type="non-terminal residue" evidence="1">
    <location>
        <position position="93"/>
    </location>
</feature>
<dbReference type="Proteomes" id="UP000194236">
    <property type="component" value="Unassembled WGS sequence"/>
</dbReference>